<dbReference type="PANTHER" id="PTHR35134">
    <property type="entry name" value="NUCLEOTIDASE YQFW-RELATED"/>
    <property type="match status" value="1"/>
</dbReference>
<dbReference type="AlphaFoldDB" id="A0AAD6XX31"/>
<keyword evidence="3" id="KW-1185">Reference proteome</keyword>
<dbReference type="Gene3D" id="3.40.50.1000">
    <property type="entry name" value="HAD superfamily/HAD-like"/>
    <property type="match status" value="1"/>
</dbReference>
<evidence type="ECO:0000313" key="2">
    <source>
        <dbReference type="EMBL" id="KAJ7102348.1"/>
    </source>
</evidence>
<proteinExistence type="predicted"/>
<gene>
    <name evidence="2" type="ORF">B0H15DRAFT_814254</name>
</gene>
<sequence>MAASAAQLAKLAALSPPTASLRHPVICVDLDDVLSQTNSMVAQWHNDKYGTPNQMTLSHFYYYYYWKNPFWGTVEQTFDKVKEFYNTDAIFRCSPVPGAKEGIQELRDQGYTLVIVTARTSDNADATWDWVEKHFPGAFTHLIFTGQFKDTHMLNRHEVLTNLTKSQVCADLKAQVLIDDSAENAIQCSTALPPTRVLLFGNYEWNHRISGPGDGAEEMCFDKRLAAAGGREFWKEEELVIPEGVPLERVKDWGAVVQWVTTARKAGKIM</sequence>
<dbReference type="PANTHER" id="PTHR35134:SF2">
    <property type="entry name" value="NUCLEOTIDASE YQFW-RELATED"/>
    <property type="match status" value="1"/>
</dbReference>
<name>A0AAD6XX31_9AGAR</name>
<feature type="active site" description="Nucleophile" evidence="1">
    <location>
        <position position="29"/>
    </location>
</feature>
<organism evidence="2 3">
    <name type="scientific">Mycena belliarum</name>
    <dbReference type="NCBI Taxonomy" id="1033014"/>
    <lineage>
        <taxon>Eukaryota</taxon>
        <taxon>Fungi</taxon>
        <taxon>Dikarya</taxon>
        <taxon>Basidiomycota</taxon>
        <taxon>Agaricomycotina</taxon>
        <taxon>Agaricomycetes</taxon>
        <taxon>Agaricomycetidae</taxon>
        <taxon>Agaricales</taxon>
        <taxon>Marasmiineae</taxon>
        <taxon>Mycenaceae</taxon>
        <taxon>Mycena</taxon>
    </lineage>
</organism>
<protein>
    <submittedName>
        <fullName evidence="2">Uncharacterized protein</fullName>
    </submittedName>
</protein>
<reference evidence="2" key="1">
    <citation type="submission" date="2023-03" db="EMBL/GenBank/DDBJ databases">
        <title>Massive genome expansion in bonnet fungi (Mycena s.s.) driven by repeated elements and novel gene families across ecological guilds.</title>
        <authorList>
            <consortium name="Lawrence Berkeley National Laboratory"/>
            <person name="Harder C.B."/>
            <person name="Miyauchi S."/>
            <person name="Viragh M."/>
            <person name="Kuo A."/>
            <person name="Thoen E."/>
            <person name="Andreopoulos B."/>
            <person name="Lu D."/>
            <person name="Skrede I."/>
            <person name="Drula E."/>
            <person name="Henrissat B."/>
            <person name="Morin E."/>
            <person name="Kohler A."/>
            <person name="Barry K."/>
            <person name="LaButti K."/>
            <person name="Morin E."/>
            <person name="Salamov A."/>
            <person name="Lipzen A."/>
            <person name="Mereny Z."/>
            <person name="Hegedus B."/>
            <person name="Baldrian P."/>
            <person name="Stursova M."/>
            <person name="Weitz H."/>
            <person name="Taylor A."/>
            <person name="Grigoriev I.V."/>
            <person name="Nagy L.G."/>
            <person name="Martin F."/>
            <person name="Kauserud H."/>
        </authorList>
    </citation>
    <scope>NUCLEOTIDE SEQUENCE</scope>
    <source>
        <strain evidence="2">CBHHK173m</strain>
    </source>
</reference>
<feature type="active site" description="Proton donor" evidence="1">
    <location>
        <position position="31"/>
    </location>
</feature>
<dbReference type="Proteomes" id="UP001222325">
    <property type="component" value="Unassembled WGS sequence"/>
</dbReference>
<evidence type="ECO:0000256" key="1">
    <source>
        <dbReference type="PIRSR" id="PIRSR610708-1"/>
    </source>
</evidence>
<dbReference type="InterPro" id="IPR010708">
    <property type="entry name" value="5'(3')-deoxyribonucleotidase"/>
</dbReference>
<dbReference type="SUPFAM" id="SSF56784">
    <property type="entry name" value="HAD-like"/>
    <property type="match status" value="1"/>
</dbReference>
<comment type="caution">
    <text evidence="2">The sequence shown here is derived from an EMBL/GenBank/DDBJ whole genome shotgun (WGS) entry which is preliminary data.</text>
</comment>
<dbReference type="GO" id="GO:0008253">
    <property type="term" value="F:5'-nucleotidase activity"/>
    <property type="evidence" value="ECO:0007669"/>
    <property type="project" value="InterPro"/>
</dbReference>
<dbReference type="Pfam" id="PF06941">
    <property type="entry name" value="NT5C"/>
    <property type="match status" value="1"/>
</dbReference>
<dbReference type="GO" id="GO:0009264">
    <property type="term" value="P:deoxyribonucleotide catabolic process"/>
    <property type="evidence" value="ECO:0007669"/>
    <property type="project" value="InterPro"/>
</dbReference>
<evidence type="ECO:0000313" key="3">
    <source>
        <dbReference type="Proteomes" id="UP001222325"/>
    </source>
</evidence>
<dbReference type="InterPro" id="IPR036412">
    <property type="entry name" value="HAD-like_sf"/>
</dbReference>
<dbReference type="EMBL" id="JARJCN010000003">
    <property type="protein sequence ID" value="KAJ7102348.1"/>
    <property type="molecule type" value="Genomic_DNA"/>
</dbReference>
<dbReference type="InterPro" id="IPR052419">
    <property type="entry name" value="5_3-deoxyribonucleotidase-like"/>
</dbReference>
<dbReference type="InterPro" id="IPR023214">
    <property type="entry name" value="HAD_sf"/>
</dbReference>
<accession>A0AAD6XX31</accession>